<evidence type="ECO:0000313" key="1">
    <source>
        <dbReference type="EMBL" id="MBY8887225.1"/>
    </source>
</evidence>
<name>A0ABS7QVK3_9ACTN</name>
<protein>
    <recommendedName>
        <fullName evidence="3">CopG family transcriptional regulator</fullName>
    </recommendedName>
</protein>
<evidence type="ECO:0008006" key="3">
    <source>
        <dbReference type="Google" id="ProtNLM"/>
    </source>
</evidence>
<evidence type="ECO:0000313" key="2">
    <source>
        <dbReference type="Proteomes" id="UP001198565"/>
    </source>
</evidence>
<gene>
    <name evidence="1" type="ORF">K7472_20580</name>
</gene>
<dbReference type="Proteomes" id="UP001198565">
    <property type="component" value="Unassembled WGS sequence"/>
</dbReference>
<sequence length="100" mass="11504">MRDISRQVKQLRDIARALEEQQALTEDPLSVHPETQGLLNSRHTKRGQFNYAVPIDLALQRRVRQYHADHEVPHGDIVAMALDAWLRAKGYPPPKRTSTK</sequence>
<accession>A0ABS7QVK3</accession>
<keyword evidence="2" id="KW-1185">Reference proteome</keyword>
<dbReference type="RefSeq" id="WP_222979982.1">
    <property type="nucleotide sequence ID" value="NZ_JAINVZ010000015.1"/>
</dbReference>
<organism evidence="1 2">
    <name type="scientific">Streptantibioticus parmotrematis</name>
    <dbReference type="NCBI Taxonomy" id="2873249"/>
    <lineage>
        <taxon>Bacteria</taxon>
        <taxon>Bacillati</taxon>
        <taxon>Actinomycetota</taxon>
        <taxon>Actinomycetes</taxon>
        <taxon>Kitasatosporales</taxon>
        <taxon>Streptomycetaceae</taxon>
        <taxon>Streptantibioticus</taxon>
    </lineage>
</organism>
<proteinExistence type="predicted"/>
<comment type="caution">
    <text evidence="1">The sequence shown here is derived from an EMBL/GenBank/DDBJ whole genome shotgun (WGS) entry which is preliminary data.</text>
</comment>
<dbReference type="EMBL" id="JAINVZ010000015">
    <property type="protein sequence ID" value="MBY8887225.1"/>
    <property type="molecule type" value="Genomic_DNA"/>
</dbReference>
<reference evidence="1 2" key="1">
    <citation type="submission" date="2021-08" db="EMBL/GenBank/DDBJ databases">
        <title>Streptomyces sp. PTM05 isolated from lichen.</title>
        <authorList>
            <person name="Somphong A."/>
            <person name="Phongsopitanun W."/>
            <person name="Tanasupawat S."/>
        </authorList>
    </citation>
    <scope>NUCLEOTIDE SEQUENCE [LARGE SCALE GENOMIC DNA]</scope>
    <source>
        <strain evidence="1 2">Ptm05</strain>
    </source>
</reference>